<feature type="region of interest" description="Disordered" evidence="1">
    <location>
        <begin position="130"/>
        <end position="380"/>
    </location>
</feature>
<accession>A0ABP0BHY5</accession>
<dbReference type="EMBL" id="CAWUHB010000016">
    <property type="protein sequence ID" value="CAK7218826.1"/>
    <property type="molecule type" value="Genomic_DNA"/>
</dbReference>
<evidence type="ECO:0000313" key="3">
    <source>
        <dbReference type="Proteomes" id="UP001642405"/>
    </source>
</evidence>
<dbReference type="Proteomes" id="UP001642405">
    <property type="component" value="Unassembled WGS sequence"/>
</dbReference>
<proteinExistence type="predicted"/>
<protein>
    <submittedName>
        <fullName evidence="2">Uncharacterized protein</fullName>
    </submittedName>
</protein>
<name>A0ABP0BHY5_9PEZI</name>
<feature type="compositionally biased region" description="Low complexity" evidence="1">
    <location>
        <begin position="227"/>
        <end position="250"/>
    </location>
</feature>
<sequence>MAAQQPPRSQALLDMLEQTIGEVLVHAGKAIRAQSKNGRKVVGSLSATKISDANTAFNSTLDSIETDILRAKATIQRDLDLLRAQKSVAAAAAAAPKKEASQNGAPLYQAPAAAMDIDSDEPKMLGVNVKAEPNTDSTSNSGSNGKPTMGAPANTATMAPFPNMDLDPPLLAMPPSATATSSAMQPSNSNRPTGQAQQAPKIKSPAVKKETLSRSPQKMAKPGSTPGSTTGASPANTAAAGAAGVAANKAPARKRTVSPAAMRVPSPAASRSTASPAATKVPSPVLVKSTAGSSIGSPAIGKASTPQPPTPTPAVGAAVATGGGGKTISLSSSSSSPSITTTSPVLTKKSAAAAAAAKSTPPRVKSTTPVPAPRIPTPIVAPVVPPPTTAAAPATVTPIAPPVPAPAAPVPAMEASSNDINMDDFFDLTGPSGTDDATNTSLGFTNMQFSLVPVPPEQEAKQAQSQPPPPAHIQQQPPRAAVAPQVPQMDDSEFDVESFTADAVQNLLMDTSLPTASIGQLPQQQQSQSNDIIVPDAGLTGAGAGAGATGTADPADDLFSFIDDGMEGLVDDPTTSFDELYMGGTDSIDIDSYFDTN</sequence>
<feature type="region of interest" description="Disordered" evidence="1">
    <location>
        <begin position="456"/>
        <end position="492"/>
    </location>
</feature>
<evidence type="ECO:0000313" key="2">
    <source>
        <dbReference type="EMBL" id="CAK7218826.1"/>
    </source>
</evidence>
<gene>
    <name evidence="2" type="ORF">SCUCBS95973_003615</name>
</gene>
<organism evidence="2 3">
    <name type="scientific">Sporothrix curviconia</name>
    <dbReference type="NCBI Taxonomy" id="1260050"/>
    <lineage>
        <taxon>Eukaryota</taxon>
        <taxon>Fungi</taxon>
        <taxon>Dikarya</taxon>
        <taxon>Ascomycota</taxon>
        <taxon>Pezizomycotina</taxon>
        <taxon>Sordariomycetes</taxon>
        <taxon>Sordariomycetidae</taxon>
        <taxon>Ophiostomatales</taxon>
        <taxon>Ophiostomataceae</taxon>
        <taxon>Sporothrix</taxon>
    </lineage>
</organism>
<feature type="compositionally biased region" description="Low complexity" evidence="1">
    <location>
        <begin position="472"/>
        <end position="488"/>
    </location>
</feature>
<feature type="compositionally biased region" description="Low complexity" evidence="1">
    <location>
        <begin position="265"/>
        <end position="279"/>
    </location>
</feature>
<feature type="compositionally biased region" description="Low complexity" evidence="1">
    <location>
        <begin position="134"/>
        <end position="145"/>
    </location>
</feature>
<evidence type="ECO:0000256" key="1">
    <source>
        <dbReference type="SAM" id="MobiDB-lite"/>
    </source>
</evidence>
<keyword evidence="3" id="KW-1185">Reference proteome</keyword>
<feature type="compositionally biased region" description="Polar residues" evidence="1">
    <location>
        <begin position="188"/>
        <end position="198"/>
    </location>
</feature>
<reference evidence="2 3" key="1">
    <citation type="submission" date="2024-01" db="EMBL/GenBank/DDBJ databases">
        <authorList>
            <person name="Allen C."/>
            <person name="Tagirdzhanova G."/>
        </authorList>
    </citation>
    <scope>NUCLEOTIDE SEQUENCE [LARGE SCALE GENOMIC DNA]</scope>
</reference>
<feature type="compositionally biased region" description="Low complexity" evidence="1">
    <location>
        <begin position="327"/>
        <end position="359"/>
    </location>
</feature>
<feature type="compositionally biased region" description="Low complexity" evidence="1">
    <location>
        <begin position="162"/>
        <end position="187"/>
    </location>
</feature>
<comment type="caution">
    <text evidence="2">The sequence shown here is derived from an EMBL/GenBank/DDBJ whole genome shotgun (WGS) entry which is preliminary data.</text>
</comment>